<name>A0ABT2GM50_9MICO</name>
<evidence type="ECO:0000313" key="2">
    <source>
        <dbReference type="Proteomes" id="UP001165584"/>
    </source>
</evidence>
<accession>A0ABT2GM50</accession>
<gene>
    <name evidence="1" type="ORF">N1027_00805</name>
</gene>
<evidence type="ECO:0000313" key="1">
    <source>
        <dbReference type="EMBL" id="MCS5716672.1"/>
    </source>
</evidence>
<proteinExistence type="predicted"/>
<dbReference type="Proteomes" id="UP001165584">
    <property type="component" value="Unassembled WGS sequence"/>
</dbReference>
<protein>
    <submittedName>
        <fullName evidence="1">Uncharacterized protein</fullName>
    </submittedName>
</protein>
<dbReference type="RefSeq" id="WP_259504019.1">
    <property type="nucleotide sequence ID" value="NZ_JANLCM010000001.1"/>
</dbReference>
<keyword evidence="2" id="KW-1185">Reference proteome</keyword>
<dbReference type="EMBL" id="JANLCM010000001">
    <property type="protein sequence ID" value="MCS5716672.1"/>
    <property type="molecule type" value="Genomic_DNA"/>
</dbReference>
<comment type="caution">
    <text evidence="1">The sequence shown here is derived from an EMBL/GenBank/DDBJ whole genome shotgun (WGS) entry which is preliminary data.</text>
</comment>
<organism evidence="1 2">
    <name type="scientific">Herbiconiux aconitum</name>
    <dbReference type="NCBI Taxonomy" id="2970913"/>
    <lineage>
        <taxon>Bacteria</taxon>
        <taxon>Bacillati</taxon>
        <taxon>Actinomycetota</taxon>
        <taxon>Actinomycetes</taxon>
        <taxon>Micrococcales</taxon>
        <taxon>Microbacteriaceae</taxon>
        <taxon>Herbiconiux</taxon>
    </lineage>
</organism>
<sequence>MRRNRRPIVVTGVVLAALGLVAGGYWGVSVLADQRLELWTAVFATATEEETAAQTAYDARMRNGVDVTARVGSVVATAEFGADAAPEATALRQSFEALDALDDAPPVEPDGEASVDSAEAGFRPPWELFADADTLSALARDAAGDRDALIAAAQAADDAQDAVDDAEASYFGAVATRGTNDIAANTLATKESQVALTRLIEQATDQSQSPSRDGAFLSSFVAAENALAASQASEAAELADPALAVRREIEDYARSLSSGTTLDFVWAPEVNGKGEGWYSGTAQTWTSDGGWAIITLNYGVEEYWGDDENARALVAHEVGHTQAYRDVCWPLFSGPTFHEDQEMWATAWSISLGFDTAGSGIEAYGRPSDEQIAVAGQCR</sequence>
<reference evidence="1" key="1">
    <citation type="submission" date="2022-08" db="EMBL/GenBank/DDBJ databases">
        <authorList>
            <person name="Deng Y."/>
            <person name="Han X.-F."/>
            <person name="Zhang Y.-Q."/>
        </authorList>
    </citation>
    <scope>NUCLEOTIDE SEQUENCE</scope>
    <source>
        <strain evidence="1">CPCC 205763</strain>
    </source>
</reference>